<dbReference type="Pfam" id="PF13385">
    <property type="entry name" value="Laminin_G_3"/>
    <property type="match status" value="1"/>
</dbReference>
<dbReference type="Gene3D" id="4.10.400.10">
    <property type="entry name" value="Low-density Lipoprotein Receptor"/>
    <property type="match status" value="3"/>
</dbReference>
<proteinExistence type="predicted"/>
<dbReference type="Gene3D" id="2.60.120.260">
    <property type="entry name" value="Galactose-binding domain-like"/>
    <property type="match status" value="1"/>
</dbReference>
<dbReference type="InterPro" id="IPR037524">
    <property type="entry name" value="PA14/GLEYA"/>
</dbReference>
<dbReference type="PANTHER" id="PTHR23282:SF101">
    <property type="entry name" value="MAM DOMAIN-CONTAINING PROTEIN"/>
    <property type="match status" value="1"/>
</dbReference>
<dbReference type="SUPFAM" id="SSF57424">
    <property type="entry name" value="LDL receptor-like module"/>
    <property type="match status" value="3"/>
</dbReference>
<dbReference type="SMART" id="SM00369">
    <property type="entry name" value="LRR_TYP"/>
    <property type="match status" value="1"/>
</dbReference>
<evidence type="ECO:0000256" key="3">
    <source>
        <dbReference type="ARBA" id="ARBA00022737"/>
    </source>
</evidence>
<dbReference type="InterPro" id="IPR001304">
    <property type="entry name" value="C-type_lectin-like"/>
</dbReference>
<evidence type="ECO:0000259" key="11">
    <source>
        <dbReference type="PROSITE" id="PS51828"/>
    </source>
</evidence>
<feature type="domain" description="MAM" evidence="9">
    <location>
        <begin position="1224"/>
        <end position="1380"/>
    </location>
</feature>
<dbReference type="Gene3D" id="3.80.10.10">
    <property type="entry name" value="Ribonuclease Inhibitor"/>
    <property type="match status" value="1"/>
</dbReference>
<dbReference type="InterPro" id="IPR016187">
    <property type="entry name" value="CTDL_fold"/>
</dbReference>
<dbReference type="Pfam" id="PF00057">
    <property type="entry name" value="Ldl_recept_a"/>
    <property type="match status" value="2"/>
</dbReference>
<feature type="domain" description="CUB" evidence="7">
    <location>
        <begin position="2145"/>
        <end position="2256"/>
    </location>
</feature>
<dbReference type="PROSITE" id="PS00740">
    <property type="entry name" value="MAM_1"/>
    <property type="match status" value="1"/>
</dbReference>
<gene>
    <name evidence="12" type="ORF">PLOB_00039271</name>
</gene>
<dbReference type="InterPro" id="IPR032675">
    <property type="entry name" value="LRR_dom_sf"/>
</dbReference>
<name>A0ABN8MZC4_9CNID</name>
<dbReference type="InterPro" id="IPR000859">
    <property type="entry name" value="CUB_dom"/>
</dbReference>
<dbReference type="CDD" id="cd00037">
    <property type="entry name" value="CLECT"/>
    <property type="match status" value="1"/>
</dbReference>
<dbReference type="InterPro" id="IPR035914">
    <property type="entry name" value="Sperma_CUB_dom_sf"/>
</dbReference>
<dbReference type="InterPro" id="IPR051560">
    <property type="entry name" value="MAM_domain-containing"/>
</dbReference>
<dbReference type="InterPro" id="IPR016186">
    <property type="entry name" value="C-type_lectin-like/link_sf"/>
</dbReference>
<dbReference type="Proteomes" id="UP001159405">
    <property type="component" value="Unassembled WGS sequence"/>
</dbReference>
<dbReference type="CDD" id="cd06263">
    <property type="entry name" value="MAM"/>
    <property type="match status" value="2"/>
</dbReference>
<organism evidence="12 13">
    <name type="scientific">Porites lobata</name>
    <dbReference type="NCBI Taxonomy" id="104759"/>
    <lineage>
        <taxon>Eukaryota</taxon>
        <taxon>Metazoa</taxon>
        <taxon>Cnidaria</taxon>
        <taxon>Anthozoa</taxon>
        <taxon>Hexacorallia</taxon>
        <taxon>Scleractinia</taxon>
        <taxon>Fungiina</taxon>
        <taxon>Poritidae</taxon>
        <taxon>Porites</taxon>
    </lineage>
</organism>
<dbReference type="CDD" id="cd00112">
    <property type="entry name" value="LDLa"/>
    <property type="match status" value="3"/>
</dbReference>
<feature type="domain" description="MAM" evidence="9">
    <location>
        <begin position="2019"/>
        <end position="2136"/>
    </location>
</feature>
<reference evidence="12 13" key="1">
    <citation type="submission" date="2022-05" db="EMBL/GenBank/DDBJ databases">
        <authorList>
            <consortium name="Genoscope - CEA"/>
            <person name="William W."/>
        </authorList>
    </citation>
    <scope>NUCLEOTIDE SEQUENCE [LARGE SCALE GENOMIC DNA]</scope>
</reference>
<evidence type="ECO:0000256" key="2">
    <source>
        <dbReference type="ARBA" id="ARBA00022723"/>
    </source>
</evidence>
<feature type="domain" description="MAM" evidence="9">
    <location>
        <begin position="1"/>
        <end position="88"/>
    </location>
</feature>
<dbReference type="PROSITE" id="PS51450">
    <property type="entry name" value="LRR"/>
    <property type="match status" value="1"/>
</dbReference>
<feature type="domain" description="C-type lectin" evidence="8">
    <location>
        <begin position="231"/>
        <end position="356"/>
    </location>
</feature>
<dbReference type="SUPFAM" id="SSF49854">
    <property type="entry name" value="Spermadhesin, CUB domain"/>
    <property type="match status" value="1"/>
</dbReference>
<feature type="domain" description="MAM" evidence="9">
    <location>
        <begin position="933"/>
        <end position="1072"/>
    </location>
</feature>
<dbReference type="Gene3D" id="3.10.100.10">
    <property type="entry name" value="Mannose-Binding Protein A, subunit A"/>
    <property type="match status" value="2"/>
</dbReference>
<dbReference type="SUPFAM" id="SSF49899">
    <property type="entry name" value="Concanavalin A-like lectins/glucanases"/>
    <property type="match status" value="7"/>
</dbReference>
<feature type="disulfide bond" evidence="6">
    <location>
        <begin position="1127"/>
        <end position="1145"/>
    </location>
</feature>
<keyword evidence="5 6" id="KW-1015">Disulfide bond</keyword>
<dbReference type="InterPro" id="IPR003591">
    <property type="entry name" value="Leu-rich_rpt_typical-subtyp"/>
</dbReference>
<accession>A0ABN8MZC4</accession>
<dbReference type="Pfam" id="PF00059">
    <property type="entry name" value="Lectin_C"/>
    <property type="match status" value="1"/>
</dbReference>
<protein>
    <submittedName>
        <fullName evidence="12">Uncharacterized protein</fullName>
    </submittedName>
</protein>
<dbReference type="PROSITE" id="PS50060">
    <property type="entry name" value="MAM_2"/>
    <property type="match status" value="5"/>
</dbReference>
<comment type="caution">
    <text evidence="12">The sequence shown here is derived from an EMBL/GenBank/DDBJ whole genome shotgun (WGS) entry which is preliminary data.</text>
</comment>
<feature type="disulfide bond" evidence="6">
    <location>
        <begin position="1158"/>
        <end position="1170"/>
    </location>
</feature>
<evidence type="ECO:0000259" key="7">
    <source>
        <dbReference type="PROSITE" id="PS01180"/>
    </source>
</evidence>
<dbReference type="PROSITE" id="PS01209">
    <property type="entry name" value="LDLRA_1"/>
    <property type="match status" value="2"/>
</dbReference>
<dbReference type="Gene3D" id="2.60.120.200">
    <property type="match status" value="7"/>
</dbReference>
<feature type="disulfide bond" evidence="6">
    <location>
        <begin position="1091"/>
        <end position="1109"/>
    </location>
</feature>
<dbReference type="SUPFAM" id="SSF52058">
    <property type="entry name" value="L domain-like"/>
    <property type="match status" value="1"/>
</dbReference>
<dbReference type="PROSITE" id="PS50068">
    <property type="entry name" value="LDLRA_2"/>
    <property type="match status" value="3"/>
</dbReference>
<dbReference type="InterPro" id="IPR000998">
    <property type="entry name" value="MAM_dom"/>
</dbReference>
<evidence type="ECO:0000256" key="4">
    <source>
        <dbReference type="ARBA" id="ARBA00022837"/>
    </source>
</evidence>
<dbReference type="PROSITE" id="PS51828">
    <property type="entry name" value="PTX_2"/>
    <property type="match status" value="1"/>
</dbReference>
<keyword evidence="3" id="KW-0677">Repeat</keyword>
<dbReference type="SUPFAM" id="SSF56988">
    <property type="entry name" value="Anthrax protective antigen"/>
    <property type="match status" value="1"/>
</dbReference>
<comment type="caution">
    <text evidence="6">Lacks conserved residue(s) required for the propagation of feature annotation.</text>
</comment>
<keyword evidence="4" id="KW-0106">Calcium</keyword>
<dbReference type="SMART" id="SM00137">
    <property type="entry name" value="MAM"/>
    <property type="match status" value="2"/>
</dbReference>
<dbReference type="InterPro" id="IPR011658">
    <property type="entry name" value="PA14_dom"/>
</dbReference>
<dbReference type="SMART" id="SM00607">
    <property type="entry name" value="FTP"/>
    <property type="match status" value="1"/>
</dbReference>
<feature type="domain" description="C-type lectin" evidence="8">
    <location>
        <begin position="374"/>
        <end position="491"/>
    </location>
</feature>
<dbReference type="PROSITE" id="PS01180">
    <property type="entry name" value="CUB"/>
    <property type="match status" value="1"/>
</dbReference>
<dbReference type="PRINTS" id="PR00261">
    <property type="entry name" value="LDLRECEPTOR"/>
</dbReference>
<evidence type="ECO:0000256" key="1">
    <source>
        <dbReference type="ARBA" id="ARBA00022614"/>
    </source>
</evidence>
<dbReference type="InterPro" id="IPR001759">
    <property type="entry name" value="PTX_dom"/>
</dbReference>
<dbReference type="Gene3D" id="2.60.120.290">
    <property type="entry name" value="Spermadhesin, CUB domain"/>
    <property type="match status" value="1"/>
</dbReference>
<feature type="disulfide bond" evidence="6">
    <location>
        <begin position="1103"/>
        <end position="1118"/>
    </location>
</feature>
<evidence type="ECO:0000313" key="13">
    <source>
        <dbReference type="Proteomes" id="UP001159405"/>
    </source>
</evidence>
<dbReference type="SMART" id="SM00192">
    <property type="entry name" value="LDLa"/>
    <property type="match status" value="3"/>
</dbReference>
<dbReference type="InterPro" id="IPR008979">
    <property type="entry name" value="Galactose-bd-like_sf"/>
</dbReference>
<feature type="domain" description="MAM" evidence="9">
    <location>
        <begin position="1387"/>
        <end position="1542"/>
    </location>
</feature>
<keyword evidence="2" id="KW-0479">Metal-binding</keyword>
<dbReference type="InterPro" id="IPR006585">
    <property type="entry name" value="FTP1"/>
</dbReference>
<dbReference type="InterPro" id="IPR036055">
    <property type="entry name" value="LDL_receptor-like_sf"/>
</dbReference>
<dbReference type="PROSITE" id="PS51820">
    <property type="entry name" value="PA14"/>
    <property type="match status" value="1"/>
</dbReference>
<dbReference type="InterPro" id="IPR001611">
    <property type="entry name" value="Leu-rich_rpt"/>
</dbReference>
<evidence type="ECO:0000259" key="8">
    <source>
        <dbReference type="PROSITE" id="PS50041"/>
    </source>
</evidence>
<evidence type="ECO:0000313" key="12">
    <source>
        <dbReference type="EMBL" id="CAH3037811.1"/>
    </source>
</evidence>
<feature type="domain" description="Pentraxin (PTX)" evidence="11">
    <location>
        <begin position="1810"/>
        <end position="2011"/>
    </location>
</feature>
<dbReference type="SUPFAM" id="SSF49785">
    <property type="entry name" value="Galactose-binding domain-like"/>
    <property type="match status" value="1"/>
</dbReference>
<dbReference type="SMART" id="SM00159">
    <property type="entry name" value="PTX"/>
    <property type="match status" value="1"/>
</dbReference>
<dbReference type="Pfam" id="PF00354">
    <property type="entry name" value="Pentaxin"/>
    <property type="match status" value="1"/>
</dbReference>
<dbReference type="EMBL" id="CALNXK010000006">
    <property type="protein sequence ID" value="CAH3037811.1"/>
    <property type="molecule type" value="Genomic_DNA"/>
</dbReference>
<evidence type="ECO:0000256" key="6">
    <source>
        <dbReference type="PROSITE-ProRule" id="PRU00124"/>
    </source>
</evidence>
<keyword evidence="1" id="KW-0433">Leucine-rich repeat</keyword>
<sequence length="2377" mass="269019">MQGAKCMSFMYHMYGRSMGSLVIYMKTNSSETVEWIKSGKHPIRWLEAVMFLNSSAHYRIIMEGVRGVSYSSDVAIDNIAFRNGSCERLVTQSLYAFIKEDAADFKLDRIPAHIGWVYQFTVHALQTRNISTDVMYFVYPANPVHCAKSVTQELSLDDLSCFPLDFFFSSRTYQPHYKKILLLNRGKELPYGIALMDYHTCCRETVTEYFFANVSLDPTEQNACPPGWVNLGESCFRILKSYQTWEDTMFECQNHGGRLAVLGNTTKLHALSRFIDDYVEDLGYFNEFFVGAHAISDGRWITVQKQLFPAQSLLWGTLQPSGDGWCTDLIFEEKWNSKSWRINDQNCFSEEGFLCQKPTKNTSGSSCDSGWFEVNESCFRVFPGTSFAIEWNWARWWCKLLGSDLAVVESEIQRRIIANHLTNMSKKYPDENIKAFLGIRKFGTWHWLDGSNISTNIWYSGYPDILWSGECGLLEKWWFSPEWKLFPVSCSRRYHVGFTICETDERRFLVGWQSVRSSQANSSGEPFNAVDGNIASCFTVKGQRGQPVWWSVTLQRPAFISKIWIINRLGCCLAEMTKHNVILSNNLETVKANCKVYSWKDRQKTLMICELSISASNVTIYEDGVGELSLCEVMVTTIESEKSLHGVLQELWYNIPSDTITSLRADNRLPSTDPDVVNILRQFDSPFNFHKNYGQRLTGYLQVPESGNYTFFVARDDNCELWLQPERVELVEKIKDDKASEKLLLIKLDFRTDHNKWDKFPSLQASKEIWLKKCQLYSVELLMKQSGASDCASLGMKLPNGTYKSPITAAHLFWVKPGVGYINFNITSIPKKFTLKTGEKLLIQAHYKYCYRGLHCSACPTRLHLRFGAQRILVHDGLAMDCQERYFNASFDTFLQEGTYQINVTYNLVDSLSNTTEVSREINEVHISAILVESCSFTSDLCSWNSKDNGWTLSPSGKGVVARFDDKVGVLDSRWISKNITYEKTGLCLSFSYNFSAHDSGSSVTFQLLTSSKNVSLWSLHGYQGQTWLTGQVSFKPSEAFKVRIVTIGKQPSGFNRGAVKNISITTTQCEQLPPHSLPGFVCESKSSFQCDNGKCVSKDLVCDGDNACEDESDEKNCKCLTTEFECPTGECLGVEKLCDSRKNCKDGTDEARCGQSCSEDTLSCAGGGCVPWSRTCDGHTNCEDGTDEPSICGSSHCPLLNLRCDLFNYTDSSNFYQCFGNKVKCDFEDGLCGMEQGHWRIGSGLTRTKNTGPDYDHTTLGPEGKYLFLEASEQKAGEGAILASSAIVPGKPICLQFWYHMKGKDIGSLKVYIQKNETKTLVWNMTGAQGDKWKFGQVGYKGDSKSYKVILEGVAVGSGIYGDIAVDDLFLLGENICETITGSELPGCLFELDHCAWKPSDNWRMSKLSPLEFLEKDWQNNMGGFTYLQDCSNTYKDSWCYGTLKSRRILPEEGWSCMQFWYHIGTTGSSSLQVFLIINETKANLWSSDSHQGKAGHWMYVRLPIDSDSKPHQVLLEGRTSSKWELLAVDDITLQTEICQAIPWQENRTEYGKNLLKTQYFWKLDGSDRNISLEGNASYQTDGGIKSLHLDGRSGYAEIPAINFTKSSFSIALRFNVHNSHCLGHLISDWSSPGQFRLYVNHRKVFVELRRSGVVQTLLNVTSDRDIHAKIWTHVVFVWNRSTCTGKLYLNGVYTGEQHCTGQDIDLILTNHTTYELGLKKDTKEILHGSLRDLMVFLRPLTTEEAFTLCINVGGFQFYEGLCGWKNSNQSVSPWKQAVGLDMAASTNQVKSYLKSKGRRSEPGCFMKESSYQLNFVENHNGYVNITDLPDLVAFTICFWMKTSDNTSAGTPIWYRVRHETNGKYIPAIALVDYRGFYIYIGESNPTKTNSAANNGKWHHICLAWTSKSGNVTLHNDWSTFSGTIEREKIHGRGEFIVGLTEDLAKQELQAGQFIGLISHVNIFDKALDSEDIKWMSQGCGKDVLLAIFPWSQFIDGVVGDVKVEKSALCADPEGYRLMVYNYNTSQTSQRSLFESPLYERSHEGHKICMRFRYLIYGPGRHFLRIYQQLDLTDYSRRLMWAVNEPSNTDLIWKYGRAALPSVTKYKVSMEADFGSEPGYISVRGIHVVPGYCDPLPLWATKECDRNFTTMSGIVLSPHHPGYYPPLTLCQWTINVPRGNTIKLRFLEFQLEDHPSCLNDFLDIYSGPKSRKFMGRYCGERFPALLVSSSNAMTITFVSNGKVSGSGFKLHYKADVDKEECLQYEGCPSNCECNPVSRKILEMVITVKKGKKLTALPGNIPSKAAVILFQRNNISHLPKKKLSDMSSLKYLDLSGNHIFKIERGAFGNGSVLQTLKLDSNFIRICTIFRPWTAALI</sequence>
<feature type="domain" description="PA14" evidence="10">
    <location>
        <begin position="642"/>
        <end position="811"/>
    </location>
</feature>
<dbReference type="InterPro" id="IPR013320">
    <property type="entry name" value="ConA-like_dom_sf"/>
</dbReference>
<dbReference type="Pfam" id="PF22633">
    <property type="entry name" value="F5_F8_type_C_2"/>
    <property type="match status" value="1"/>
</dbReference>
<dbReference type="SMART" id="SM00042">
    <property type="entry name" value="CUB"/>
    <property type="match status" value="1"/>
</dbReference>
<dbReference type="PROSITE" id="PS50041">
    <property type="entry name" value="C_TYPE_LECTIN_2"/>
    <property type="match status" value="2"/>
</dbReference>
<dbReference type="InterPro" id="IPR023415">
    <property type="entry name" value="LDLR_class-A_CS"/>
</dbReference>
<dbReference type="Pfam" id="PF00431">
    <property type="entry name" value="CUB"/>
    <property type="match status" value="1"/>
</dbReference>
<evidence type="ECO:0000259" key="10">
    <source>
        <dbReference type="PROSITE" id="PS51820"/>
    </source>
</evidence>
<feature type="disulfide bond" evidence="6">
    <location>
        <begin position="1165"/>
        <end position="1183"/>
    </location>
</feature>
<dbReference type="PANTHER" id="PTHR23282">
    <property type="entry name" value="APICAL ENDOSOMAL GLYCOPROTEIN PRECURSOR"/>
    <property type="match status" value="1"/>
</dbReference>
<dbReference type="Pfam" id="PF00629">
    <property type="entry name" value="MAM"/>
    <property type="match status" value="5"/>
</dbReference>
<feature type="disulfide bond" evidence="6">
    <location>
        <begin position="1120"/>
        <end position="1132"/>
    </location>
</feature>
<dbReference type="Pfam" id="PF13855">
    <property type="entry name" value="LRR_8"/>
    <property type="match status" value="1"/>
</dbReference>
<evidence type="ECO:0000259" key="9">
    <source>
        <dbReference type="PROSITE" id="PS50060"/>
    </source>
</evidence>
<dbReference type="InterPro" id="IPR002172">
    <property type="entry name" value="LDrepeatLR_classA_rpt"/>
</dbReference>
<evidence type="ECO:0000256" key="5">
    <source>
        <dbReference type="ARBA" id="ARBA00023157"/>
    </source>
</evidence>
<keyword evidence="13" id="KW-1185">Reference proteome</keyword>
<feature type="disulfide bond" evidence="6">
    <location>
        <begin position="1139"/>
        <end position="1154"/>
    </location>
</feature>
<dbReference type="Pfam" id="PF07691">
    <property type="entry name" value="PA14"/>
    <property type="match status" value="1"/>
</dbReference>
<dbReference type="SMART" id="SM00034">
    <property type="entry name" value="CLECT"/>
    <property type="match status" value="2"/>
</dbReference>
<dbReference type="SUPFAM" id="SSF56436">
    <property type="entry name" value="C-type lectin-like"/>
    <property type="match status" value="2"/>
</dbReference>
<dbReference type="CDD" id="cd00041">
    <property type="entry name" value="CUB"/>
    <property type="match status" value="1"/>
</dbReference>